<protein>
    <submittedName>
        <fullName evidence="1">Uncharacterized protein</fullName>
    </submittedName>
</protein>
<proteinExistence type="predicted"/>
<accession>A0A6L9QI60</accession>
<evidence type="ECO:0000313" key="2">
    <source>
        <dbReference type="Proteomes" id="UP000475532"/>
    </source>
</evidence>
<comment type="caution">
    <text evidence="1">The sequence shown here is derived from an EMBL/GenBank/DDBJ whole genome shotgun (WGS) entry which is preliminary data.</text>
</comment>
<name>A0A6L9QI60_9ACTN</name>
<gene>
    <name evidence="1" type="ORF">G3I70_14860</name>
</gene>
<sequence>MRRAVEAARAAHALGTRLPLQLCLRAETLASGDDLLHDLHGGLGDAGRRPQEVILCVTGGFPPA</sequence>
<dbReference type="RefSeq" id="WP_163056424.1">
    <property type="nucleotide sequence ID" value="NZ_JAAGLI010000375.1"/>
</dbReference>
<evidence type="ECO:0000313" key="1">
    <source>
        <dbReference type="EMBL" id="NEA23764.1"/>
    </source>
</evidence>
<dbReference type="EMBL" id="JAAGLI010000375">
    <property type="protein sequence ID" value="NEA23764.1"/>
    <property type="molecule type" value="Genomic_DNA"/>
</dbReference>
<organism evidence="1 2">
    <name type="scientific">Actinomadura bangladeshensis</name>
    <dbReference type="NCBI Taxonomy" id="453573"/>
    <lineage>
        <taxon>Bacteria</taxon>
        <taxon>Bacillati</taxon>
        <taxon>Actinomycetota</taxon>
        <taxon>Actinomycetes</taxon>
        <taxon>Streptosporangiales</taxon>
        <taxon>Thermomonosporaceae</taxon>
        <taxon>Actinomadura</taxon>
    </lineage>
</organism>
<feature type="non-terminal residue" evidence="1">
    <location>
        <position position="64"/>
    </location>
</feature>
<dbReference type="Proteomes" id="UP000475532">
    <property type="component" value="Unassembled WGS sequence"/>
</dbReference>
<dbReference type="AlphaFoldDB" id="A0A6L9QI60"/>
<reference evidence="1 2" key="1">
    <citation type="submission" date="2020-01" db="EMBL/GenBank/DDBJ databases">
        <title>Insect and environment-associated Actinomycetes.</title>
        <authorList>
            <person name="Currrie C."/>
            <person name="Chevrette M."/>
            <person name="Carlson C."/>
            <person name="Stubbendieck R."/>
            <person name="Wendt-Pienkowski E."/>
        </authorList>
    </citation>
    <scope>NUCLEOTIDE SEQUENCE [LARGE SCALE GENOMIC DNA]</scope>
    <source>
        <strain evidence="1 2">SID10258</strain>
    </source>
</reference>